<feature type="domain" description="Aminotransferase-like plant mobile" evidence="1">
    <location>
        <begin position="62"/>
        <end position="166"/>
    </location>
</feature>
<evidence type="ECO:0000313" key="3">
    <source>
        <dbReference type="Proteomes" id="UP000828251"/>
    </source>
</evidence>
<dbReference type="Proteomes" id="UP000828251">
    <property type="component" value="Unassembled WGS sequence"/>
</dbReference>
<evidence type="ECO:0000259" key="1">
    <source>
        <dbReference type="Pfam" id="PF10536"/>
    </source>
</evidence>
<dbReference type="GO" id="GO:0010073">
    <property type="term" value="P:meristem maintenance"/>
    <property type="evidence" value="ECO:0007669"/>
    <property type="project" value="InterPro"/>
</dbReference>
<evidence type="ECO:0000313" key="2">
    <source>
        <dbReference type="EMBL" id="KAH1081994.1"/>
    </source>
</evidence>
<dbReference type="EMBL" id="JAIQCV010000007">
    <property type="protein sequence ID" value="KAH1081994.1"/>
    <property type="molecule type" value="Genomic_DNA"/>
</dbReference>
<dbReference type="PANTHER" id="PTHR46033">
    <property type="entry name" value="PROTEIN MAIN-LIKE 2"/>
    <property type="match status" value="1"/>
</dbReference>
<name>A0A9D3VHC1_9ROSI</name>
<dbReference type="InterPro" id="IPR044824">
    <property type="entry name" value="MAIN-like"/>
</dbReference>
<dbReference type="OrthoDB" id="10674128at2759"/>
<gene>
    <name evidence="2" type="ORF">J1N35_021755</name>
</gene>
<accession>A0A9D3VHC1</accession>
<dbReference type="PANTHER" id="PTHR46033:SF8">
    <property type="entry name" value="PROTEIN MAINTENANCE OF MERISTEMS-LIKE"/>
    <property type="match status" value="1"/>
</dbReference>
<organism evidence="2 3">
    <name type="scientific">Gossypium stocksii</name>
    <dbReference type="NCBI Taxonomy" id="47602"/>
    <lineage>
        <taxon>Eukaryota</taxon>
        <taxon>Viridiplantae</taxon>
        <taxon>Streptophyta</taxon>
        <taxon>Embryophyta</taxon>
        <taxon>Tracheophyta</taxon>
        <taxon>Spermatophyta</taxon>
        <taxon>Magnoliopsida</taxon>
        <taxon>eudicotyledons</taxon>
        <taxon>Gunneridae</taxon>
        <taxon>Pentapetalae</taxon>
        <taxon>rosids</taxon>
        <taxon>malvids</taxon>
        <taxon>Malvales</taxon>
        <taxon>Malvaceae</taxon>
        <taxon>Malvoideae</taxon>
        <taxon>Gossypium</taxon>
    </lineage>
</organism>
<sequence>MSRLIKKDPHISDALLGASWIRVSSIDPDIQLAVRFNIYTSGALAPEDPHFSFSVWGVHSHSRGCCTATWAPNRWESRNGRELMCAARAYIMHIIGGVLILDANNSKVHIQCLPLLADLSNVRSYSWGSTVLAVLYRELCRTKKLAAVDISGCLTLLQSWALYWMPFLASPYLLSGQSTVIPPHMQRPGAYESVANIEAEPEEDSDLEPEL</sequence>
<proteinExistence type="predicted"/>
<dbReference type="Pfam" id="PF10536">
    <property type="entry name" value="PMD"/>
    <property type="match status" value="1"/>
</dbReference>
<reference evidence="2 3" key="1">
    <citation type="journal article" date="2021" name="Plant Biotechnol. J.">
        <title>Multi-omics assisted identification of the key and species-specific regulatory components of drought-tolerant mechanisms in Gossypium stocksii.</title>
        <authorList>
            <person name="Yu D."/>
            <person name="Ke L."/>
            <person name="Zhang D."/>
            <person name="Wu Y."/>
            <person name="Sun Y."/>
            <person name="Mei J."/>
            <person name="Sun J."/>
            <person name="Sun Y."/>
        </authorList>
    </citation>
    <scope>NUCLEOTIDE SEQUENCE [LARGE SCALE GENOMIC DNA]</scope>
    <source>
        <strain evidence="3">cv. E1</strain>
        <tissue evidence="2">Leaf</tissue>
    </source>
</reference>
<dbReference type="InterPro" id="IPR019557">
    <property type="entry name" value="AminoTfrase-like_pln_mobile"/>
</dbReference>
<dbReference type="AlphaFoldDB" id="A0A9D3VHC1"/>
<keyword evidence="3" id="KW-1185">Reference proteome</keyword>
<protein>
    <recommendedName>
        <fullName evidence="1">Aminotransferase-like plant mobile domain-containing protein</fullName>
    </recommendedName>
</protein>
<comment type="caution">
    <text evidence="2">The sequence shown here is derived from an EMBL/GenBank/DDBJ whole genome shotgun (WGS) entry which is preliminary data.</text>
</comment>